<dbReference type="Gene3D" id="3.30.530.20">
    <property type="match status" value="1"/>
</dbReference>
<evidence type="ECO:0000313" key="2">
    <source>
        <dbReference type="Proteomes" id="UP000182486"/>
    </source>
</evidence>
<evidence type="ECO:0008006" key="3">
    <source>
        <dbReference type="Google" id="ProtNLM"/>
    </source>
</evidence>
<dbReference type="Pfam" id="PF10604">
    <property type="entry name" value="Polyketide_cyc2"/>
    <property type="match status" value="1"/>
</dbReference>
<dbReference type="InterPro" id="IPR023393">
    <property type="entry name" value="START-like_dom_sf"/>
</dbReference>
<organism evidence="1 2">
    <name type="scientific">Couchioplanes caeruleus subsp. caeruleus</name>
    <dbReference type="NCBI Taxonomy" id="56427"/>
    <lineage>
        <taxon>Bacteria</taxon>
        <taxon>Bacillati</taxon>
        <taxon>Actinomycetota</taxon>
        <taxon>Actinomycetes</taxon>
        <taxon>Micromonosporales</taxon>
        <taxon>Micromonosporaceae</taxon>
        <taxon>Couchioplanes</taxon>
    </lineage>
</organism>
<keyword evidence="2" id="KW-1185">Reference proteome</keyword>
<dbReference type="InterPro" id="IPR019587">
    <property type="entry name" value="Polyketide_cyclase/dehydratase"/>
</dbReference>
<dbReference type="AlphaFoldDB" id="A0A1K0G6D8"/>
<name>A0A1K0G6D8_9ACTN</name>
<protein>
    <recommendedName>
        <fullName evidence="3">Polyketide cyclase/dehydrase/lipid transport protein</fullName>
    </recommendedName>
</protein>
<proteinExistence type="predicted"/>
<evidence type="ECO:0000313" key="1">
    <source>
        <dbReference type="EMBL" id="OJF12834.1"/>
    </source>
</evidence>
<dbReference type="RefSeq" id="WP_071806572.1">
    <property type="nucleotide sequence ID" value="NZ_MEIA01000194.1"/>
</dbReference>
<gene>
    <name evidence="1" type="ORF">BG844_18430</name>
</gene>
<reference evidence="1 2" key="1">
    <citation type="submission" date="2016-09" db="EMBL/GenBank/DDBJ databases">
        <title>Couchioplanes caeruleus draft genome sequence.</title>
        <authorList>
            <person name="Sheehan J."/>
            <person name="Caffrey P."/>
        </authorList>
    </citation>
    <scope>NUCLEOTIDE SEQUENCE [LARGE SCALE GENOMIC DNA]</scope>
    <source>
        <strain evidence="1 2">DSM 43634</strain>
    </source>
</reference>
<dbReference type="SUPFAM" id="SSF55961">
    <property type="entry name" value="Bet v1-like"/>
    <property type="match status" value="1"/>
</dbReference>
<sequence length="142" mass="15040">MPGLQHTATIAAPPERVWAVVVDVERWPARIPTVDAVERLDAGPLAVGSRTRLQQPGLPTAVWTVTELADGSSYTWTSSSPGVTVTAAHVVEPHPDGSRLTLALTVSGPLSGIGWLMTRSLTEKYVETEAASIKRAAETSTT</sequence>
<comment type="caution">
    <text evidence="1">The sequence shown here is derived from an EMBL/GenBank/DDBJ whole genome shotgun (WGS) entry which is preliminary data.</text>
</comment>
<accession>A0A1K0G6D8</accession>
<dbReference type="Proteomes" id="UP000182486">
    <property type="component" value="Unassembled WGS sequence"/>
</dbReference>
<dbReference type="EMBL" id="MEIA01000194">
    <property type="protein sequence ID" value="OJF12834.1"/>
    <property type="molecule type" value="Genomic_DNA"/>
</dbReference>